<proteinExistence type="predicted"/>
<sequence length="149" mass="17230">MMVNFTQFLLILAAFVTASEGLYQTLSNKSKLKCAKKTKYFGCFYFKQYDQCFCTTRWACQDPFPFKDQPQCKEYVLNQKGACKRFPCLNNGKCEPANKKSYQCDCTKTGYYGKRCHKICPPTPSLRMEWLQQFLAGPTWRNTPLACVA</sequence>
<feature type="signal peptide" evidence="2">
    <location>
        <begin position="1"/>
        <end position="21"/>
    </location>
</feature>
<dbReference type="OrthoDB" id="10046852at2759"/>
<dbReference type="GeneID" id="136800958"/>
<keyword evidence="1" id="KW-0245">EGF-like domain</keyword>
<keyword evidence="5" id="KW-1185">Reference proteome</keyword>
<keyword evidence="2" id="KW-0732">Signal</keyword>
<feature type="chain" id="PRO_5029511777" description="EGF-like domain-containing protein" evidence="2">
    <location>
        <begin position="22"/>
        <end position="149"/>
    </location>
</feature>
<organism evidence="4 5">
    <name type="scientific">Clytia hemisphaerica</name>
    <dbReference type="NCBI Taxonomy" id="252671"/>
    <lineage>
        <taxon>Eukaryota</taxon>
        <taxon>Metazoa</taxon>
        <taxon>Cnidaria</taxon>
        <taxon>Hydrozoa</taxon>
        <taxon>Hydroidolina</taxon>
        <taxon>Leptothecata</taxon>
        <taxon>Obeliida</taxon>
        <taxon>Clytiidae</taxon>
        <taxon>Clytia</taxon>
    </lineage>
</organism>
<dbReference type="PROSITE" id="PS50026">
    <property type="entry name" value="EGF_3"/>
    <property type="match status" value="1"/>
</dbReference>
<dbReference type="Proteomes" id="UP000594262">
    <property type="component" value="Unplaced"/>
</dbReference>
<reference evidence="4" key="1">
    <citation type="submission" date="2021-01" db="UniProtKB">
        <authorList>
            <consortium name="EnsemblMetazoa"/>
        </authorList>
    </citation>
    <scope>IDENTIFICATION</scope>
</reference>
<dbReference type="EnsemblMetazoa" id="CLYHEMT006740.1">
    <property type="protein sequence ID" value="CLYHEMP006740.1"/>
    <property type="gene ID" value="CLYHEMG006740"/>
</dbReference>
<dbReference type="AlphaFoldDB" id="A0A7M5UZG9"/>
<dbReference type="Gene3D" id="2.10.25.10">
    <property type="entry name" value="Laminin"/>
    <property type="match status" value="1"/>
</dbReference>
<evidence type="ECO:0000256" key="1">
    <source>
        <dbReference type="PROSITE-ProRule" id="PRU00076"/>
    </source>
</evidence>
<dbReference type="SMART" id="SM00181">
    <property type="entry name" value="EGF"/>
    <property type="match status" value="1"/>
</dbReference>
<evidence type="ECO:0000256" key="2">
    <source>
        <dbReference type="SAM" id="SignalP"/>
    </source>
</evidence>
<feature type="domain" description="EGF-like" evidence="3">
    <location>
        <begin position="79"/>
        <end position="117"/>
    </location>
</feature>
<protein>
    <recommendedName>
        <fullName evidence="3">EGF-like domain-containing protein</fullName>
    </recommendedName>
</protein>
<dbReference type="InterPro" id="IPR000742">
    <property type="entry name" value="EGF"/>
</dbReference>
<name>A0A7M5UZG9_9CNID</name>
<dbReference type="SUPFAM" id="SSF57196">
    <property type="entry name" value="EGF/Laminin"/>
    <property type="match status" value="1"/>
</dbReference>
<evidence type="ECO:0000313" key="5">
    <source>
        <dbReference type="Proteomes" id="UP000594262"/>
    </source>
</evidence>
<dbReference type="Pfam" id="PF00008">
    <property type="entry name" value="EGF"/>
    <property type="match status" value="1"/>
</dbReference>
<dbReference type="RefSeq" id="XP_066913671.1">
    <property type="nucleotide sequence ID" value="XM_067057570.1"/>
</dbReference>
<evidence type="ECO:0000259" key="3">
    <source>
        <dbReference type="PROSITE" id="PS50026"/>
    </source>
</evidence>
<accession>A0A7M5UZG9</accession>
<comment type="caution">
    <text evidence="1">Lacks conserved residue(s) required for the propagation of feature annotation.</text>
</comment>
<evidence type="ECO:0000313" key="4">
    <source>
        <dbReference type="EnsemblMetazoa" id="CLYHEMP006740.1"/>
    </source>
</evidence>